<sequence>MNLKELYLLGQNFESFVGDGSKSERDRIPKNYSRIILSEEEEERIKKIDNKVFFLVSGEIWCPDCQLNMTVLKKICELNNNFDMRIISKGRGEKFLKQLLNLEEFKVPVIIPLNENFEICGEIFQEKPLEIKKINFEENKLNYLKGKYLKDTLNEIIKSIDK</sequence>
<evidence type="ECO:0000313" key="2">
    <source>
        <dbReference type="Proteomes" id="UP000191153"/>
    </source>
</evidence>
<evidence type="ECO:0000313" key="1">
    <source>
        <dbReference type="EMBL" id="SJZ87942.1"/>
    </source>
</evidence>
<dbReference type="Pfam" id="PF14595">
    <property type="entry name" value="Thioredoxin_9"/>
    <property type="match status" value="1"/>
</dbReference>
<protein>
    <submittedName>
        <fullName evidence="1">Thioredoxin</fullName>
    </submittedName>
</protein>
<dbReference type="STRING" id="180163.SAMN02745174_01827"/>
<dbReference type="RefSeq" id="WP_078694288.1">
    <property type="nucleotide sequence ID" value="NZ_FUWX01000013.1"/>
</dbReference>
<accession>A0A1T4P8Z5</accession>
<gene>
    <name evidence="1" type="ORF">SAMN02745174_01827</name>
</gene>
<organism evidence="1 2">
    <name type="scientific">Cetobacterium ceti</name>
    <dbReference type="NCBI Taxonomy" id="180163"/>
    <lineage>
        <taxon>Bacteria</taxon>
        <taxon>Fusobacteriati</taxon>
        <taxon>Fusobacteriota</taxon>
        <taxon>Fusobacteriia</taxon>
        <taxon>Fusobacteriales</taxon>
        <taxon>Fusobacteriaceae</taxon>
        <taxon>Cetobacterium</taxon>
    </lineage>
</organism>
<keyword evidence="2" id="KW-1185">Reference proteome</keyword>
<dbReference type="SUPFAM" id="SSF52833">
    <property type="entry name" value="Thioredoxin-like"/>
    <property type="match status" value="1"/>
</dbReference>
<proteinExistence type="predicted"/>
<dbReference type="OrthoDB" id="6120799at2"/>
<name>A0A1T4P8Z5_9FUSO</name>
<dbReference type="Proteomes" id="UP000191153">
    <property type="component" value="Unassembled WGS sequence"/>
</dbReference>
<dbReference type="InterPro" id="IPR036249">
    <property type="entry name" value="Thioredoxin-like_sf"/>
</dbReference>
<reference evidence="1 2" key="1">
    <citation type="submission" date="2017-02" db="EMBL/GenBank/DDBJ databases">
        <authorList>
            <person name="Peterson S.W."/>
        </authorList>
    </citation>
    <scope>NUCLEOTIDE SEQUENCE [LARGE SCALE GENOMIC DNA]</scope>
    <source>
        <strain evidence="1 2">ATCC 700028</strain>
    </source>
</reference>
<dbReference type="EMBL" id="FUWX01000013">
    <property type="protein sequence ID" value="SJZ87942.1"/>
    <property type="molecule type" value="Genomic_DNA"/>
</dbReference>
<dbReference type="AlphaFoldDB" id="A0A1T4P8Z5"/>
<dbReference type="Gene3D" id="3.40.30.10">
    <property type="entry name" value="Glutaredoxin"/>
    <property type="match status" value="1"/>
</dbReference>